<comment type="caution">
    <text evidence="5">The sequence shown here is derived from an EMBL/GenBank/DDBJ whole genome shotgun (WGS) entry which is preliminary data.</text>
</comment>
<dbReference type="GO" id="GO:0005730">
    <property type="term" value="C:nucleolus"/>
    <property type="evidence" value="ECO:0007669"/>
    <property type="project" value="UniProtKB-SubCell"/>
</dbReference>
<dbReference type="GO" id="GO:0030686">
    <property type="term" value="C:90S preribosome"/>
    <property type="evidence" value="ECO:0007669"/>
    <property type="project" value="InterPro"/>
</dbReference>
<accession>A0A9D5C3P1</accession>
<dbReference type="Pfam" id="PF15341">
    <property type="entry name" value="SLX9"/>
    <property type="match status" value="1"/>
</dbReference>
<name>A0A9D5C3P1_9LILI</name>
<reference evidence="5" key="2">
    <citation type="journal article" date="2022" name="Hortic Res">
        <title>The genome of Dioscorea zingiberensis sheds light on the biosynthesis, origin and evolution of the medicinally important diosgenin saponins.</title>
        <authorList>
            <person name="Li Y."/>
            <person name="Tan C."/>
            <person name="Li Z."/>
            <person name="Guo J."/>
            <person name="Li S."/>
            <person name="Chen X."/>
            <person name="Wang C."/>
            <person name="Dai X."/>
            <person name="Yang H."/>
            <person name="Song W."/>
            <person name="Hou L."/>
            <person name="Xu J."/>
            <person name="Tong Z."/>
            <person name="Xu A."/>
            <person name="Yuan X."/>
            <person name="Wang W."/>
            <person name="Yang Q."/>
            <person name="Chen L."/>
            <person name="Sun Z."/>
            <person name="Wang K."/>
            <person name="Pan B."/>
            <person name="Chen J."/>
            <person name="Bao Y."/>
            <person name="Liu F."/>
            <person name="Qi X."/>
            <person name="Gang D.R."/>
            <person name="Wen J."/>
            <person name="Li J."/>
        </authorList>
    </citation>
    <scope>NUCLEOTIDE SEQUENCE</scope>
    <source>
        <strain evidence="5">Dzin_1.0</strain>
    </source>
</reference>
<feature type="compositionally biased region" description="Basic and acidic residues" evidence="4">
    <location>
        <begin position="11"/>
        <end position="23"/>
    </location>
</feature>
<feature type="region of interest" description="Disordered" evidence="4">
    <location>
        <begin position="1"/>
        <end position="23"/>
    </location>
</feature>
<dbReference type="GO" id="GO:0030688">
    <property type="term" value="C:preribosome, small subunit precursor"/>
    <property type="evidence" value="ECO:0007669"/>
    <property type="project" value="InterPro"/>
</dbReference>
<gene>
    <name evidence="5" type="ORF">J5N97_026520</name>
</gene>
<reference evidence="5" key="1">
    <citation type="submission" date="2021-03" db="EMBL/GenBank/DDBJ databases">
        <authorList>
            <person name="Li Z."/>
            <person name="Yang C."/>
        </authorList>
    </citation>
    <scope>NUCLEOTIDE SEQUENCE</scope>
    <source>
        <strain evidence="5">Dzin_1.0</strain>
        <tissue evidence="5">Leaf</tissue>
    </source>
</reference>
<evidence type="ECO:0000256" key="3">
    <source>
        <dbReference type="ARBA" id="ARBA00023242"/>
    </source>
</evidence>
<dbReference type="GO" id="GO:0000462">
    <property type="term" value="P:maturation of SSU-rRNA from tricistronic rRNA transcript (SSU-rRNA, 5.8S rRNA, LSU-rRNA)"/>
    <property type="evidence" value="ECO:0007669"/>
    <property type="project" value="InterPro"/>
</dbReference>
<dbReference type="PANTHER" id="PTHR31109">
    <property type="entry name" value="PROTEIN FAM207A"/>
    <property type="match status" value="1"/>
</dbReference>
<evidence type="ECO:0000313" key="6">
    <source>
        <dbReference type="Proteomes" id="UP001085076"/>
    </source>
</evidence>
<feature type="region of interest" description="Disordered" evidence="4">
    <location>
        <begin position="125"/>
        <end position="161"/>
    </location>
</feature>
<dbReference type="InterPro" id="IPR028160">
    <property type="entry name" value="Slx9-like"/>
</dbReference>
<proteinExistence type="inferred from homology"/>
<protein>
    <recommendedName>
        <fullName evidence="7">Ribosome biogenesis protein slx9-like</fullName>
    </recommendedName>
</protein>
<sequence length="161" mass="17866">MGLTGLRPSSGRKEKSKSSKTKLEKKLHFFEKVKDSAGSLNAKKSIGKKTKLRSRKKKLKAYDLSSLSEFLPDLDASQKQTKGTNFKLNSKSRLKLVQKESVQLKAVLNHPTFQADPIAAIHQYLERTQPPADQEKQAGKTKKAKKKGAKKKSSGSEAMVI</sequence>
<organism evidence="5 6">
    <name type="scientific">Dioscorea zingiberensis</name>
    <dbReference type="NCBI Taxonomy" id="325984"/>
    <lineage>
        <taxon>Eukaryota</taxon>
        <taxon>Viridiplantae</taxon>
        <taxon>Streptophyta</taxon>
        <taxon>Embryophyta</taxon>
        <taxon>Tracheophyta</taxon>
        <taxon>Spermatophyta</taxon>
        <taxon>Magnoliopsida</taxon>
        <taxon>Liliopsida</taxon>
        <taxon>Dioscoreales</taxon>
        <taxon>Dioscoreaceae</taxon>
        <taxon>Dioscorea</taxon>
    </lineage>
</organism>
<keyword evidence="6" id="KW-1185">Reference proteome</keyword>
<keyword evidence="3" id="KW-0539">Nucleus</keyword>
<comment type="similarity">
    <text evidence="2">Belongs to the SLX9 family.</text>
</comment>
<dbReference type="OrthoDB" id="18703at2759"/>
<evidence type="ECO:0008006" key="7">
    <source>
        <dbReference type="Google" id="ProtNLM"/>
    </source>
</evidence>
<dbReference type="PANTHER" id="PTHR31109:SF2">
    <property type="entry name" value="RIBOSOME BIOGENESIS PROTEIN SLX9 HOMOLOG"/>
    <property type="match status" value="1"/>
</dbReference>
<evidence type="ECO:0000313" key="5">
    <source>
        <dbReference type="EMBL" id="KAJ0965382.1"/>
    </source>
</evidence>
<evidence type="ECO:0000256" key="4">
    <source>
        <dbReference type="SAM" id="MobiDB-lite"/>
    </source>
</evidence>
<evidence type="ECO:0000256" key="2">
    <source>
        <dbReference type="ARBA" id="ARBA00011022"/>
    </source>
</evidence>
<evidence type="ECO:0000256" key="1">
    <source>
        <dbReference type="ARBA" id="ARBA00004604"/>
    </source>
</evidence>
<dbReference type="EMBL" id="JAGGNH010000008">
    <property type="protein sequence ID" value="KAJ0965382.1"/>
    <property type="molecule type" value="Genomic_DNA"/>
</dbReference>
<feature type="compositionally biased region" description="Basic residues" evidence="4">
    <location>
        <begin position="139"/>
        <end position="153"/>
    </location>
</feature>
<dbReference type="AlphaFoldDB" id="A0A9D5C3P1"/>
<comment type="subcellular location">
    <subcellularLocation>
        <location evidence="1">Nucleus</location>
        <location evidence="1">Nucleolus</location>
    </subcellularLocation>
</comment>
<dbReference type="Proteomes" id="UP001085076">
    <property type="component" value="Miscellaneous, Linkage group lg08"/>
</dbReference>